<dbReference type="GO" id="GO:0008531">
    <property type="term" value="F:riboflavin kinase activity"/>
    <property type="evidence" value="ECO:0007669"/>
    <property type="project" value="InterPro"/>
</dbReference>
<evidence type="ECO:0000259" key="19">
    <source>
        <dbReference type="Pfam" id="PF12802"/>
    </source>
</evidence>
<dbReference type="OrthoDB" id="30955at2157"/>
<evidence type="ECO:0000256" key="15">
    <source>
        <dbReference type="ARBA" id="ARBA00033116"/>
    </source>
</evidence>
<evidence type="ECO:0000256" key="6">
    <source>
        <dbReference type="ARBA" id="ARBA00022630"/>
    </source>
</evidence>
<proteinExistence type="inferred from homology"/>
<comment type="catalytic activity">
    <reaction evidence="16 17">
        <text>riboflavin + CTP = CDP + FMN + H(+)</text>
        <dbReference type="Rhea" id="RHEA:25021"/>
        <dbReference type="ChEBI" id="CHEBI:15378"/>
        <dbReference type="ChEBI" id="CHEBI:37563"/>
        <dbReference type="ChEBI" id="CHEBI:57986"/>
        <dbReference type="ChEBI" id="CHEBI:58069"/>
        <dbReference type="ChEBI" id="CHEBI:58210"/>
        <dbReference type="EC" id="2.7.1.161"/>
    </reaction>
</comment>
<dbReference type="InterPro" id="IPR039063">
    <property type="entry name" value="RibK_CTP-dep"/>
</dbReference>
<comment type="cofactor">
    <cofactor evidence="17">
        <name>Mg(2+)</name>
        <dbReference type="ChEBI" id="CHEBI:18420"/>
    </cofactor>
    <text evidence="17">Binds 1 Mg(2+) ion per subunit.</text>
</comment>
<keyword evidence="21" id="KW-1185">Reference proteome</keyword>
<dbReference type="GO" id="GO:0000287">
    <property type="term" value="F:magnesium ion binding"/>
    <property type="evidence" value="ECO:0007669"/>
    <property type="project" value="UniProtKB-UniRule"/>
</dbReference>
<keyword evidence="12 17" id="KW-0460">Magnesium</keyword>
<dbReference type="EC" id="2.7.1.161" evidence="4 17"/>
<dbReference type="SUPFAM" id="SSF82114">
    <property type="entry name" value="Riboflavin kinase-like"/>
    <property type="match status" value="1"/>
</dbReference>
<evidence type="ECO:0000256" key="14">
    <source>
        <dbReference type="ARBA" id="ARBA00030544"/>
    </source>
</evidence>
<keyword evidence="8 17" id="KW-0808">Transferase</keyword>
<dbReference type="GO" id="GO:0009231">
    <property type="term" value="P:riboflavin biosynthetic process"/>
    <property type="evidence" value="ECO:0007669"/>
    <property type="project" value="InterPro"/>
</dbReference>
<dbReference type="RefSeq" id="WP_013679977.1">
    <property type="nucleotide sequence ID" value="NC_015315.1"/>
</dbReference>
<dbReference type="GeneID" id="10360690"/>
<feature type="binding site" evidence="17">
    <location>
        <position position="177"/>
    </location>
    <ligand>
        <name>FMN</name>
        <dbReference type="ChEBI" id="CHEBI:58210"/>
    </ligand>
</feature>
<evidence type="ECO:0000256" key="10">
    <source>
        <dbReference type="ARBA" id="ARBA00022741"/>
    </source>
</evidence>
<feature type="domain" description="Riboflavin kinase" evidence="18">
    <location>
        <begin position="88"/>
        <end position="208"/>
    </location>
</feature>
<dbReference type="AlphaFoldDB" id="F2L0F9"/>
<evidence type="ECO:0000256" key="3">
    <source>
        <dbReference type="ARBA" id="ARBA00006428"/>
    </source>
</evidence>
<keyword evidence="6 17" id="KW-0285">Flavoprotein</keyword>
<feature type="binding site" evidence="17">
    <location>
        <begin position="190"/>
        <end position="193"/>
    </location>
    <ligand>
        <name>CDP</name>
        <dbReference type="ChEBI" id="CHEBI:58069"/>
    </ligand>
</feature>
<comment type="similarity">
    <text evidence="3 17">Belongs to the archaeal riboflavin kinase family.</text>
</comment>
<protein>
    <recommendedName>
        <fullName evidence="5 17">Riboflavin kinase</fullName>
        <shortName evidence="17">RFK</shortName>
        <ecNumber evidence="4 17">2.7.1.161</ecNumber>
    </recommendedName>
    <alternativeName>
        <fullName evidence="14 17">CTP-dependent riboflavin kinase</fullName>
    </alternativeName>
    <alternativeName>
        <fullName evidence="15 17">CTP:riboflavin 5'-phosphotransferase</fullName>
    </alternativeName>
    <alternativeName>
        <fullName evidence="13 17">Flavokinase</fullName>
    </alternativeName>
</protein>
<keyword evidence="10 17" id="KW-0547">Nucleotide-binding</keyword>
<sequence>MARRRPVVLGYLIALAGVEGLPPSEAAKALGISRQGLHKALRRLRAAGYVEEGPYIKIAEAGREVLKEALRSLMAYFGMSGIRLEGYVARGLGEGAFYVSLEGYRRQIEEKLGFTPYPGTLNVVLTADSLIYRRYLEALPGILIKGFSDGVRTYGNVKAFKCKVGGIDCALLVIERTHHGPEVVEIIAPVRLRDALALNDGDPVSVEVQLL</sequence>
<keyword evidence="7 17" id="KW-0288">FMN</keyword>
<dbReference type="GO" id="GO:0003700">
    <property type="term" value="F:DNA-binding transcription factor activity"/>
    <property type="evidence" value="ECO:0007669"/>
    <property type="project" value="InterPro"/>
</dbReference>
<evidence type="ECO:0000256" key="12">
    <source>
        <dbReference type="ARBA" id="ARBA00022842"/>
    </source>
</evidence>
<evidence type="ECO:0000256" key="13">
    <source>
        <dbReference type="ARBA" id="ARBA00029789"/>
    </source>
</evidence>
<evidence type="ECO:0000256" key="8">
    <source>
        <dbReference type="ARBA" id="ARBA00022679"/>
    </source>
</evidence>
<dbReference type="HOGENOM" id="CLU_088476_0_0_2"/>
<gene>
    <name evidence="17" type="primary">ribK</name>
    <name evidence="20" type="ordered locus">TUZN_1162</name>
</gene>
<dbReference type="Gene3D" id="1.10.10.10">
    <property type="entry name" value="Winged helix-like DNA-binding domain superfamily/Winged helix DNA-binding domain"/>
    <property type="match status" value="1"/>
</dbReference>
<dbReference type="SUPFAM" id="SSF46785">
    <property type="entry name" value="Winged helix' DNA-binding domain"/>
    <property type="match status" value="1"/>
</dbReference>
<dbReference type="InterPro" id="IPR000835">
    <property type="entry name" value="HTH_MarR-typ"/>
</dbReference>
<dbReference type="InterPro" id="IPR036390">
    <property type="entry name" value="WH_DNA-bd_sf"/>
</dbReference>
<evidence type="ECO:0000313" key="21">
    <source>
        <dbReference type="Proteomes" id="UP000008138"/>
    </source>
</evidence>
<dbReference type="PANTHER" id="PTHR40706:SF1">
    <property type="entry name" value="RIBOFLAVIN KINASE"/>
    <property type="match status" value="1"/>
</dbReference>
<dbReference type="STRING" id="999630.TUZN_1162"/>
<evidence type="ECO:0000256" key="9">
    <source>
        <dbReference type="ARBA" id="ARBA00022723"/>
    </source>
</evidence>
<dbReference type="InterPro" id="IPR036388">
    <property type="entry name" value="WH-like_DNA-bd_sf"/>
</dbReference>
<evidence type="ECO:0000259" key="18">
    <source>
        <dbReference type="Pfam" id="PF01982"/>
    </source>
</evidence>
<evidence type="ECO:0000256" key="7">
    <source>
        <dbReference type="ARBA" id="ARBA00022643"/>
    </source>
</evidence>
<evidence type="ECO:0000256" key="4">
    <source>
        <dbReference type="ARBA" id="ARBA00011987"/>
    </source>
</evidence>
<dbReference type="eggNOG" id="arCOG01904">
    <property type="taxonomic scope" value="Archaea"/>
</dbReference>
<reference key="2">
    <citation type="submission" date="2011-03" db="EMBL/GenBank/DDBJ databases">
        <title>Complete genome sequence of the thermoacidophilic crenarchaeon Thermoproteus uzoniensis 768-20.</title>
        <authorList>
            <person name="Mardanov A.V."/>
            <person name="Gumerov V.M."/>
            <person name="Beletsky A.V."/>
            <person name="Prokofeva M.I."/>
            <person name="Bonch-Osmolovskaya E.A."/>
            <person name="Ravin N.V."/>
            <person name="Skryabin K.G."/>
        </authorList>
    </citation>
    <scope>NUCLEOTIDE SEQUENCE</scope>
    <source>
        <strain>768-20</strain>
    </source>
</reference>
<evidence type="ECO:0000256" key="1">
    <source>
        <dbReference type="ARBA" id="ARBA00003072"/>
    </source>
</evidence>
<dbReference type="InterPro" id="IPR023470">
    <property type="entry name" value="Riboflavin_kinase_archaeal"/>
</dbReference>
<comment type="caution">
    <text evidence="17">Lacks conserved residue(s) required for the propagation of feature annotation.</text>
</comment>
<comment type="pathway">
    <text evidence="2 17">Cofactor biosynthesis; FMN biosynthesis; FMN from riboflavin (CTP route): step 1/1.</text>
</comment>
<name>F2L0F9_THEU7</name>
<comment type="function">
    <text evidence="1 17">Catalyzes the CTP-dependent phosphorylation of riboflavin (vitamin B2) to form flavin mononucleotide (FMN).</text>
</comment>
<reference evidence="20 21" key="1">
    <citation type="journal article" date="2011" name="J. Bacteriol.">
        <title>Complete genome sequence of the thermoacidophilic crenarchaeon Thermoproteus uzoniensis 768-20.</title>
        <authorList>
            <person name="Mardanov A.V."/>
            <person name="Gumerov V.M."/>
            <person name="Beletsky A.V."/>
            <person name="Prokofeva M.I."/>
            <person name="Bonch-Osmolovskaya E.A."/>
            <person name="Ravin N.V."/>
            <person name="Skryabin K.G."/>
        </authorList>
    </citation>
    <scope>NUCLEOTIDE SEQUENCE [LARGE SCALE GENOMIC DNA]</scope>
    <source>
        <strain evidence="20 21">768-20</strain>
    </source>
</reference>
<feature type="binding site" evidence="17">
    <location>
        <begin position="91"/>
        <end position="96"/>
    </location>
    <ligand>
        <name>CDP</name>
        <dbReference type="ChEBI" id="CHEBI:58069"/>
    </ligand>
</feature>
<dbReference type="KEGG" id="tuz:TUZN_1162"/>
<evidence type="ECO:0000256" key="17">
    <source>
        <dbReference type="HAMAP-Rule" id="MF_01285"/>
    </source>
</evidence>
<accession>F2L0F9</accession>
<evidence type="ECO:0000256" key="11">
    <source>
        <dbReference type="ARBA" id="ARBA00022777"/>
    </source>
</evidence>
<evidence type="ECO:0000256" key="16">
    <source>
        <dbReference type="ARBA" id="ARBA00047857"/>
    </source>
</evidence>
<dbReference type="HAMAP" id="MF_01285">
    <property type="entry name" value="Riboflavin_kinase"/>
    <property type="match status" value="1"/>
</dbReference>
<feature type="domain" description="HTH marR-type" evidence="19">
    <location>
        <begin position="9"/>
        <end position="52"/>
    </location>
</feature>
<organism evidence="20 21">
    <name type="scientific">Thermoproteus uzoniensis (strain 768-20)</name>
    <dbReference type="NCBI Taxonomy" id="999630"/>
    <lineage>
        <taxon>Archaea</taxon>
        <taxon>Thermoproteota</taxon>
        <taxon>Thermoprotei</taxon>
        <taxon>Thermoproteales</taxon>
        <taxon>Thermoproteaceae</taxon>
        <taxon>Thermoproteus</taxon>
    </lineage>
</organism>
<dbReference type="PANTHER" id="PTHR40706">
    <property type="entry name" value="RIBOFLAVIN KINASE"/>
    <property type="match status" value="1"/>
</dbReference>
<dbReference type="Pfam" id="PF01982">
    <property type="entry name" value="CTP-dep_RFKase"/>
    <property type="match status" value="1"/>
</dbReference>
<dbReference type="EMBL" id="CP002590">
    <property type="protein sequence ID" value="AEA12641.1"/>
    <property type="molecule type" value="Genomic_DNA"/>
</dbReference>
<feature type="binding site" evidence="17">
    <location>
        <position position="120"/>
    </location>
    <ligand>
        <name>Mg(2+)</name>
        <dbReference type="ChEBI" id="CHEBI:18420"/>
    </ligand>
</feature>
<dbReference type="GO" id="GO:0009398">
    <property type="term" value="P:FMN biosynthetic process"/>
    <property type="evidence" value="ECO:0007669"/>
    <property type="project" value="UniProtKB-UniRule"/>
</dbReference>
<evidence type="ECO:0000256" key="2">
    <source>
        <dbReference type="ARBA" id="ARBA00005219"/>
    </source>
</evidence>
<evidence type="ECO:0000313" key="20">
    <source>
        <dbReference type="EMBL" id="AEA12641.1"/>
    </source>
</evidence>
<dbReference type="Pfam" id="PF12802">
    <property type="entry name" value="MarR_2"/>
    <property type="match status" value="1"/>
</dbReference>
<dbReference type="Proteomes" id="UP000008138">
    <property type="component" value="Chromosome"/>
</dbReference>
<keyword evidence="9 17" id="KW-0479">Metal-binding</keyword>
<keyword evidence="11 17" id="KW-0418">Kinase</keyword>
<dbReference type="InterPro" id="IPR023465">
    <property type="entry name" value="Riboflavin_kinase_dom_sf"/>
</dbReference>
<feature type="binding site" evidence="17">
    <location>
        <position position="185"/>
    </location>
    <ligand>
        <name>FMN</name>
        <dbReference type="ChEBI" id="CHEBI:58210"/>
    </ligand>
</feature>
<dbReference type="GO" id="GO:0000166">
    <property type="term" value="F:nucleotide binding"/>
    <property type="evidence" value="ECO:0007669"/>
    <property type="project" value="UniProtKB-UniRule"/>
</dbReference>
<evidence type="ECO:0000256" key="5">
    <source>
        <dbReference type="ARBA" id="ARBA00017394"/>
    </source>
</evidence>
<feature type="binding site" evidence="17">
    <location>
        <position position="122"/>
    </location>
    <ligand>
        <name>Mg(2+)</name>
        <dbReference type="ChEBI" id="CHEBI:18420"/>
    </ligand>
</feature>
<dbReference type="InterPro" id="IPR023602">
    <property type="entry name" value="Riboflavin_kinase_CTP-dep"/>
</dbReference>
<dbReference type="UniPathway" id="UPA00276">
    <property type="reaction ID" value="UER00929"/>
</dbReference>
<dbReference type="Gene3D" id="2.40.30.30">
    <property type="entry name" value="Riboflavin kinase-like"/>
    <property type="match status" value="1"/>
</dbReference>